<feature type="compositionally biased region" description="Basic residues" evidence="2">
    <location>
        <begin position="361"/>
        <end position="375"/>
    </location>
</feature>
<sequence>MLQNDYGLLHQAYDAHRTQHNIFKSLELDGRITIQNDLLLANVQLDNKLATVAGDLISIALLIAEIQNYSGQIPPDKWYQRINQILTLLLITAAAFNDALRADILKSKMAGKYTNIPAQHAVGTQQVATQRLAQEKFLPFDNPESYEARIRPLLLEVADADANILGLLKGHLLGELYTWMKIANPASINAYFTEIKNMWLEPITSKEIIKSKIEPYSDISAKKRAEIENIVNSQLDLKTQQLQVQSQQPPLQHSSSQLRPQPAGTSEKIYEENVNNLLLWLYGKTPGFVPVQAPSLPPKPQIKKNITSNTNDVDEITKGIADMSLNIVKITKSINAVAKTVKKSQQYCSNCGRIGHNSRSCSRKKNKKKHKKKGKINNAHIDSDSDTSSNESDSNSNSASESSSEDSSSESESLNVNISRSKKK</sequence>
<dbReference type="InterPro" id="IPR001878">
    <property type="entry name" value="Znf_CCHC"/>
</dbReference>
<dbReference type="InterPro" id="IPR036875">
    <property type="entry name" value="Znf_CCHC_sf"/>
</dbReference>
<organism evidence="4 5">
    <name type="scientific">Gigaspora rosea</name>
    <dbReference type="NCBI Taxonomy" id="44941"/>
    <lineage>
        <taxon>Eukaryota</taxon>
        <taxon>Fungi</taxon>
        <taxon>Fungi incertae sedis</taxon>
        <taxon>Mucoromycota</taxon>
        <taxon>Glomeromycotina</taxon>
        <taxon>Glomeromycetes</taxon>
        <taxon>Diversisporales</taxon>
        <taxon>Gigasporaceae</taxon>
        <taxon>Gigaspora</taxon>
    </lineage>
</organism>
<evidence type="ECO:0000313" key="5">
    <source>
        <dbReference type="Proteomes" id="UP000266673"/>
    </source>
</evidence>
<dbReference type="Proteomes" id="UP000266673">
    <property type="component" value="Unassembled WGS sequence"/>
</dbReference>
<feature type="compositionally biased region" description="Low complexity" evidence="2">
    <location>
        <begin position="242"/>
        <end position="262"/>
    </location>
</feature>
<name>A0A397TYX2_9GLOM</name>
<accession>A0A397TYX2</accession>
<protein>
    <recommendedName>
        <fullName evidence="3">CCHC-type domain-containing protein</fullName>
    </recommendedName>
</protein>
<dbReference type="PROSITE" id="PS50158">
    <property type="entry name" value="ZF_CCHC"/>
    <property type="match status" value="1"/>
</dbReference>
<evidence type="ECO:0000256" key="1">
    <source>
        <dbReference type="PROSITE-ProRule" id="PRU00047"/>
    </source>
</evidence>
<evidence type="ECO:0000259" key="3">
    <source>
        <dbReference type="PROSITE" id="PS50158"/>
    </source>
</evidence>
<comment type="caution">
    <text evidence="4">The sequence shown here is derived from an EMBL/GenBank/DDBJ whole genome shotgun (WGS) entry which is preliminary data.</text>
</comment>
<keyword evidence="1" id="KW-0479">Metal-binding</keyword>
<dbReference type="SUPFAM" id="SSF57756">
    <property type="entry name" value="Retrovirus zinc finger-like domains"/>
    <property type="match status" value="1"/>
</dbReference>
<feature type="compositionally biased region" description="Polar residues" evidence="2">
    <location>
        <begin position="414"/>
        <end position="424"/>
    </location>
</feature>
<feature type="region of interest" description="Disordered" evidence="2">
    <location>
        <begin position="242"/>
        <end position="265"/>
    </location>
</feature>
<dbReference type="AlphaFoldDB" id="A0A397TYX2"/>
<keyword evidence="1" id="KW-0862">Zinc</keyword>
<reference evidence="4 5" key="1">
    <citation type="submission" date="2018-06" db="EMBL/GenBank/DDBJ databases">
        <title>Comparative genomics reveals the genomic features of Rhizophagus irregularis, R. cerebriforme, R. diaphanum and Gigaspora rosea, and their symbiotic lifestyle signature.</title>
        <authorList>
            <person name="Morin E."/>
            <person name="San Clemente H."/>
            <person name="Chen E.C.H."/>
            <person name="De La Providencia I."/>
            <person name="Hainaut M."/>
            <person name="Kuo A."/>
            <person name="Kohler A."/>
            <person name="Murat C."/>
            <person name="Tang N."/>
            <person name="Roy S."/>
            <person name="Loubradou J."/>
            <person name="Henrissat B."/>
            <person name="Grigoriev I.V."/>
            <person name="Corradi N."/>
            <person name="Roux C."/>
            <person name="Martin F.M."/>
        </authorList>
    </citation>
    <scope>NUCLEOTIDE SEQUENCE [LARGE SCALE GENOMIC DNA]</scope>
    <source>
        <strain evidence="4 5">DAOM 194757</strain>
    </source>
</reference>
<proteinExistence type="predicted"/>
<dbReference type="GO" id="GO:0003676">
    <property type="term" value="F:nucleic acid binding"/>
    <property type="evidence" value="ECO:0007669"/>
    <property type="project" value="InterPro"/>
</dbReference>
<feature type="domain" description="CCHC-type" evidence="3">
    <location>
        <begin position="348"/>
        <end position="361"/>
    </location>
</feature>
<gene>
    <name evidence="4" type="ORF">C2G38_2235929</name>
</gene>
<dbReference type="OrthoDB" id="2486536at2759"/>
<keyword evidence="1" id="KW-0863">Zinc-finger</keyword>
<evidence type="ECO:0000256" key="2">
    <source>
        <dbReference type="SAM" id="MobiDB-lite"/>
    </source>
</evidence>
<evidence type="ECO:0000313" key="4">
    <source>
        <dbReference type="EMBL" id="RIB00035.1"/>
    </source>
</evidence>
<dbReference type="EMBL" id="QKWP01005576">
    <property type="protein sequence ID" value="RIB00035.1"/>
    <property type="molecule type" value="Genomic_DNA"/>
</dbReference>
<feature type="compositionally biased region" description="Low complexity" evidence="2">
    <location>
        <begin position="386"/>
        <end position="402"/>
    </location>
</feature>
<feature type="region of interest" description="Disordered" evidence="2">
    <location>
        <begin position="352"/>
        <end position="424"/>
    </location>
</feature>
<keyword evidence="5" id="KW-1185">Reference proteome</keyword>
<dbReference type="GO" id="GO:0008270">
    <property type="term" value="F:zinc ion binding"/>
    <property type="evidence" value="ECO:0007669"/>
    <property type="project" value="UniProtKB-KW"/>
</dbReference>